<gene>
    <name evidence="2" type="ORF">BJ984_002127</name>
</gene>
<dbReference type="Proteomes" id="UP000549913">
    <property type="component" value="Unassembled WGS sequence"/>
</dbReference>
<dbReference type="PANTHER" id="PTHR43883:SF1">
    <property type="entry name" value="GLUCONOKINASE"/>
    <property type="match status" value="1"/>
</dbReference>
<dbReference type="InterPro" id="IPR052732">
    <property type="entry name" value="Cell-binding_unc_protein"/>
</dbReference>
<dbReference type="Gene3D" id="3.40.50.300">
    <property type="entry name" value="P-loop containing nucleotide triphosphate hydrolases"/>
    <property type="match status" value="1"/>
</dbReference>
<dbReference type="EMBL" id="JACCBM010000001">
    <property type="protein sequence ID" value="NYD70969.1"/>
    <property type="molecule type" value="Genomic_DNA"/>
</dbReference>
<dbReference type="PANTHER" id="PTHR43883">
    <property type="entry name" value="SLR0207 PROTEIN"/>
    <property type="match status" value="1"/>
</dbReference>
<accession>A0A852SQ70</accession>
<reference evidence="2 3" key="1">
    <citation type="submission" date="2020-07" db="EMBL/GenBank/DDBJ databases">
        <title>Sequencing the genomes of 1000 actinobacteria strains.</title>
        <authorList>
            <person name="Klenk H.-P."/>
        </authorList>
    </citation>
    <scope>NUCLEOTIDE SEQUENCE [LARGE SCALE GENOMIC DNA]</scope>
    <source>
        <strain evidence="2 3">DSM 26474</strain>
    </source>
</reference>
<dbReference type="InterPro" id="IPR027417">
    <property type="entry name" value="P-loop_NTPase"/>
</dbReference>
<dbReference type="Pfam" id="PF13671">
    <property type="entry name" value="AAA_33"/>
    <property type="match status" value="1"/>
</dbReference>
<evidence type="ECO:0000259" key="1">
    <source>
        <dbReference type="SMART" id="SM00382"/>
    </source>
</evidence>
<protein>
    <recommendedName>
        <fullName evidence="1">AAA+ ATPase domain-containing protein</fullName>
    </recommendedName>
</protein>
<dbReference type="InterPro" id="IPR003593">
    <property type="entry name" value="AAA+_ATPase"/>
</dbReference>
<name>A0A852SQ70_9MICO</name>
<dbReference type="AlphaFoldDB" id="A0A852SQ70"/>
<comment type="caution">
    <text evidence="2">The sequence shown here is derived from an EMBL/GenBank/DDBJ whole genome shotgun (WGS) entry which is preliminary data.</text>
</comment>
<dbReference type="SUPFAM" id="SSF52540">
    <property type="entry name" value="P-loop containing nucleoside triphosphate hydrolases"/>
    <property type="match status" value="1"/>
</dbReference>
<proteinExistence type="predicted"/>
<dbReference type="SMART" id="SM00382">
    <property type="entry name" value="AAA"/>
    <property type="match status" value="1"/>
</dbReference>
<dbReference type="RefSeq" id="WP_271206601.1">
    <property type="nucleotide sequence ID" value="NZ_BSEW01000002.1"/>
</dbReference>
<keyword evidence="3" id="KW-1185">Reference proteome</keyword>
<organism evidence="2 3">
    <name type="scientific">Herbiconiux flava</name>
    <dbReference type="NCBI Taxonomy" id="881268"/>
    <lineage>
        <taxon>Bacteria</taxon>
        <taxon>Bacillati</taxon>
        <taxon>Actinomycetota</taxon>
        <taxon>Actinomycetes</taxon>
        <taxon>Micrococcales</taxon>
        <taxon>Microbacteriaceae</taxon>
        <taxon>Herbiconiux</taxon>
    </lineage>
</organism>
<evidence type="ECO:0000313" key="3">
    <source>
        <dbReference type="Proteomes" id="UP000549913"/>
    </source>
</evidence>
<sequence length="179" mass="19247">MDETVGLPTLIVLCGRSFSGKSTLGAALAERWGAEVVSLDAINERRGLASGHEIPVGEWRRTHGIARDEVGALLGRGRSVVLDDTSSMRFLRDGWREFAREAGAAFALVFVDTPRDEIERRVRANRADPVRHDVQAVVLARHLDGFEVPGADEQPVVVGGAGVVDADEVVARIRSALGA</sequence>
<feature type="domain" description="AAA+ ATPase" evidence="1">
    <location>
        <begin position="7"/>
        <end position="174"/>
    </location>
</feature>
<evidence type="ECO:0000313" key="2">
    <source>
        <dbReference type="EMBL" id="NYD70969.1"/>
    </source>
</evidence>